<dbReference type="EMBL" id="AP023326">
    <property type="protein sequence ID" value="BCI65968.1"/>
    <property type="molecule type" value="Genomic_DNA"/>
</dbReference>
<organism evidence="1 2">
    <name type="scientific">Acetobacter aceti</name>
    <dbReference type="NCBI Taxonomy" id="435"/>
    <lineage>
        <taxon>Bacteria</taxon>
        <taxon>Pseudomonadati</taxon>
        <taxon>Pseudomonadota</taxon>
        <taxon>Alphaproteobacteria</taxon>
        <taxon>Acetobacterales</taxon>
        <taxon>Acetobacteraceae</taxon>
        <taxon>Acetobacter</taxon>
        <taxon>Acetobacter subgen. Acetobacter</taxon>
    </lineage>
</organism>
<name>A0A6S6PE18_ACEAC</name>
<evidence type="ECO:0000313" key="1">
    <source>
        <dbReference type="EMBL" id="BCI65968.1"/>
    </source>
</evidence>
<evidence type="ECO:0000313" key="2">
    <source>
        <dbReference type="Proteomes" id="UP000515220"/>
    </source>
</evidence>
<sequence>MQDAAPAIEMVSGMFALAITGVTEPGSGGRWSAEWPVIAHIGPQSPGHGAAFGQHRHRGVVAMQPFCRQYMGAHLRDQWRQGGGTGAHPIGQRRGVEIDPLVGKGRALAVQRQVIGKFAGQDRRQQPWPGATPSDRMERCRRLGDAFAVPAGEFLPHRLDHLEPARDHLQGLGHALAQLRQTG</sequence>
<reference evidence="1 2" key="1">
    <citation type="submission" date="2020-07" db="EMBL/GenBank/DDBJ databases">
        <title>Complete Genome Sequence of an acetic acid bacterium, Acetobacter aceti JCM20276.</title>
        <authorList>
            <person name="Hirose Y."/>
            <person name="Mihara H."/>
        </authorList>
    </citation>
    <scope>NUCLEOTIDE SEQUENCE [LARGE SCALE GENOMIC DNA]</scope>
    <source>
        <strain evidence="1 2">JCM20276</strain>
    </source>
</reference>
<proteinExistence type="predicted"/>
<gene>
    <name evidence="1" type="ORF">AAJCM20276_05920</name>
</gene>
<dbReference type="Proteomes" id="UP000515220">
    <property type="component" value="Chromosome"/>
</dbReference>
<dbReference type="AlphaFoldDB" id="A0A6S6PE18"/>
<accession>A0A6S6PE18</accession>
<protein>
    <submittedName>
        <fullName evidence="1">Uncharacterized protein</fullName>
    </submittedName>
</protein>